<evidence type="ECO:0000313" key="6">
    <source>
        <dbReference type="Proteomes" id="UP000198984"/>
    </source>
</evidence>
<evidence type="ECO:0000256" key="1">
    <source>
        <dbReference type="ARBA" id="ARBA00023015"/>
    </source>
</evidence>
<dbReference type="OrthoDB" id="662446at2"/>
<dbReference type="PANTHER" id="PTHR46796">
    <property type="entry name" value="HTH-TYPE TRANSCRIPTIONAL ACTIVATOR RHAS-RELATED"/>
    <property type="match status" value="1"/>
</dbReference>
<feature type="domain" description="HTH araC/xylS-type" evidence="4">
    <location>
        <begin position="159"/>
        <end position="261"/>
    </location>
</feature>
<organism evidence="5 6">
    <name type="scientific">Chitinophaga rupis</name>
    <dbReference type="NCBI Taxonomy" id="573321"/>
    <lineage>
        <taxon>Bacteria</taxon>
        <taxon>Pseudomonadati</taxon>
        <taxon>Bacteroidota</taxon>
        <taxon>Chitinophagia</taxon>
        <taxon>Chitinophagales</taxon>
        <taxon>Chitinophagaceae</taxon>
        <taxon>Chitinophaga</taxon>
    </lineage>
</organism>
<dbReference type="InterPro" id="IPR018060">
    <property type="entry name" value="HTH_AraC"/>
</dbReference>
<dbReference type="STRING" id="573321.SAMN04488505_10391"/>
<sequence>MQVSLLKPGSSELQKYIECFYILKRSAQEEPINYLTFPSVFSIVVISQHTRTVHHKQQLTITYDPETPLETKLVANFNKPVLVRYVGAANEITAYFKPLGLNAFLDEPLSTFQKEDYTDFKPFPDYERSMQRILSITEQADKIKALESYWLGKLKRFEHPFLPQLVHAFSEAGEMASVTAQAIVLGVSRVTVTNEFRKHLGLTPGHFKKIIRLRKSISEQKKQPGNRLSDLTYALDYFDQSHMTREFRALTGMPPKKFFRDIAHIDPEYISWMFLSPPRL</sequence>
<keyword evidence="6" id="KW-1185">Reference proteome</keyword>
<dbReference type="AlphaFoldDB" id="A0A1H7UT44"/>
<evidence type="ECO:0000256" key="2">
    <source>
        <dbReference type="ARBA" id="ARBA00023125"/>
    </source>
</evidence>
<dbReference type="SMART" id="SM00342">
    <property type="entry name" value="HTH_ARAC"/>
    <property type="match status" value="1"/>
</dbReference>
<keyword evidence="2" id="KW-0238">DNA-binding</keyword>
<accession>A0A1H7UT44</accession>
<keyword evidence="1" id="KW-0805">Transcription regulation</keyword>
<dbReference type="Pfam" id="PF12833">
    <property type="entry name" value="HTH_18"/>
    <property type="match status" value="1"/>
</dbReference>
<evidence type="ECO:0000256" key="3">
    <source>
        <dbReference type="ARBA" id="ARBA00023163"/>
    </source>
</evidence>
<dbReference type="GO" id="GO:0003700">
    <property type="term" value="F:DNA-binding transcription factor activity"/>
    <property type="evidence" value="ECO:0007669"/>
    <property type="project" value="InterPro"/>
</dbReference>
<dbReference type="Proteomes" id="UP000198984">
    <property type="component" value="Unassembled WGS sequence"/>
</dbReference>
<evidence type="ECO:0000259" key="4">
    <source>
        <dbReference type="PROSITE" id="PS01124"/>
    </source>
</evidence>
<dbReference type="InterPro" id="IPR050204">
    <property type="entry name" value="AraC_XylS_family_regulators"/>
</dbReference>
<dbReference type="Pfam" id="PF20240">
    <property type="entry name" value="DUF6597"/>
    <property type="match status" value="1"/>
</dbReference>
<name>A0A1H7UT44_9BACT</name>
<gene>
    <name evidence="5" type="ORF">SAMN04488505_10391</name>
</gene>
<dbReference type="RefSeq" id="WP_089912262.1">
    <property type="nucleotide sequence ID" value="NZ_FOBB01000003.1"/>
</dbReference>
<evidence type="ECO:0000313" key="5">
    <source>
        <dbReference type="EMBL" id="SEL99845.1"/>
    </source>
</evidence>
<dbReference type="InterPro" id="IPR046532">
    <property type="entry name" value="DUF6597"/>
</dbReference>
<dbReference type="GO" id="GO:0043565">
    <property type="term" value="F:sequence-specific DNA binding"/>
    <property type="evidence" value="ECO:0007669"/>
    <property type="project" value="InterPro"/>
</dbReference>
<reference evidence="5 6" key="1">
    <citation type="submission" date="2016-10" db="EMBL/GenBank/DDBJ databases">
        <authorList>
            <person name="de Groot N.N."/>
        </authorList>
    </citation>
    <scope>NUCLEOTIDE SEQUENCE [LARGE SCALE GENOMIC DNA]</scope>
    <source>
        <strain evidence="5 6">DSM 21039</strain>
    </source>
</reference>
<dbReference type="EMBL" id="FOBB01000003">
    <property type="protein sequence ID" value="SEL99845.1"/>
    <property type="molecule type" value="Genomic_DNA"/>
</dbReference>
<protein>
    <submittedName>
        <fullName evidence="5">Helix-turn-helix domain-containing protein</fullName>
    </submittedName>
</protein>
<dbReference type="Gene3D" id="1.10.10.60">
    <property type="entry name" value="Homeodomain-like"/>
    <property type="match status" value="1"/>
</dbReference>
<dbReference type="PROSITE" id="PS01124">
    <property type="entry name" value="HTH_ARAC_FAMILY_2"/>
    <property type="match status" value="1"/>
</dbReference>
<keyword evidence="3" id="KW-0804">Transcription</keyword>
<proteinExistence type="predicted"/>
<dbReference type="PANTHER" id="PTHR46796:SF13">
    <property type="entry name" value="HTH-TYPE TRANSCRIPTIONAL ACTIVATOR RHAS"/>
    <property type="match status" value="1"/>
</dbReference>